<sequence>MTGPEGTASLSSTSRVATSRRHSLAKTLSWRVTATIDTFIISFFVTGSFAWAGSIAGLEVMTKMGLYYVHERAWARVRWGSH</sequence>
<keyword evidence="1" id="KW-1133">Transmembrane helix</keyword>
<dbReference type="AlphaFoldDB" id="A0A918XP86"/>
<dbReference type="EMBL" id="BMZS01000002">
    <property type="protein sequence ID" value="GHD43258.1"/>
    <property type="molecule type" value="Genomic_DNA"/>
</dbReference>
<keyword evidence="1" id="KW-0812">Transmembrane</keyword>
<evidence type="ECO:0000259" key="2">
    <source>
        <dbReference type="Pfam" id="PF09834"/>
    </source>
</evidence>
<keyword evidence="4" id="KW-1185">Reference proteome</keyword>
<reference evidence="3" key="2">
    <citation type="submission" date="2020-09" db="EMBL/GenBank/DDBJ databases">
        <authorList>
            <person name="Sun Q."/>
            <person name="Kim S."/>
        </authorList>
    </citation>
    <scope>NUCLEOTIDE SEQUENCE</scope>
    <source>
        <strain evidence="3">KCTC 42651</strain>
    </source>
</reference>
<name>A0A918XP86_9PROT</name>
<organism evidence="3 4">
    <name type="scientific">Thalassobaculum fulvum</name>
    <dbReference type="NCBI Taxonomy" id="1633335"/>
    <lineage>
        <taxon>Bacteria</taxon>
        <taxon>Pseudomonadati</taxon>
        <taxon>Pseudomonadota</taxon>
        <taxon>Alphaproteobacteria</taxon>
        <taxon>Rhodospirillales</taxon>
        <taxon>Thalassobaculaceae</taxon>
        <taxon>Thalassobaculum</taxon>
    </lineage>
</organism>
<gene>
    <name evidence="3" type="ORF">GCM10017083_09140</name>
</gene>
<dbReference type="Proteomes" id="UP000630353">
    <property type="component" value="Unassembled WGS sequence"/>
</dbReference>
<feature type="transmembrane region" description="Helical" evidence="1">
    <location>
        <begin position="39"/>
        <end position="58"/>
    </location>
</feature>
<keyword evidence="1" id="KW-0472">Membrane</keyword>
<accession>A0A918XP86</accession>
<evidence type="ECO:0000256" key="1">
    <source>
        <dbReference type="SAM" id="Phobius"/>
    </source>
</evidence>
<protein>
    <recommendedName>
        <fullName evidence="2">DUF2061 domain-containing protein</fullName>
    </recommendedName>
</protein>
<feature type="domain" description="DUF2061" evidence="2">
    <location>
        <begin position="24"/>
        <end position="75"/>
    </location>
</feature>
<dbReference type="InterPro" id="IPR018638">
    <property type="entry name" value="DUF2061_membrane"/>
</dbReference>
<proteinExistence type="predicted"/>
<evidence type="ECO:0000313" key="3">
    <source>
        <dbReference type="EMBL" id="GHD43258.1"/>
    </source>
</evidence>
<comment type="caution">
    <text evidence="3">The sequence shown here is derived from an EMBL/GenBank/DDBJ whole genome shotgun (WGS) entry which is preliminary data.</text>
</comment>
<dbReference type="Pfam" id="PF09834">
    <property type="entry name" value="DUF2061"/>
    <property type="match status" value="1"/>
</dbReference>
<reference evidence="3" key="1">
    <citation type="journal article" date="2014" name="Int. J. Syst. Evol. Microbiol.">
        <title>Complete genome sequence of Corynebacterium casei LMG S-19264T (=DSM 44701T), isolated from a smear-ripened cheese.</title>
        <authorList>
            <consortium name="US DOE Joint Genome Institute (JGI-PGF)"/>
            <person name="Walter F."/>
            <person name="Albersmeier A."/>
            <person name="Kalinowski J."/>
            <person name="Ruckert C."/>
        </authorList>
    </citation>
    <scope>NUCLEOTIDE SEQUENCE</scope>
    <source>
        <strain evidence="3">KCTC 42651</strain>
    </source>
</reference>
<evidence type="ECO:0000313" key="4">
    <source>
        <dbReference type="Proteomes" id="UP000630353"/>
    </source>
</evidence>